<comment type="subcellular location">
    <subcellularLocation>
        <location evidence="1">Mitochondrion membrane</location>
    </subcellularLocation>
</comment>
<feature type="region of interest" description="Disordered" evidence="4">
    <location>
        <begin position="99"/>
        <end position="119"/>
    </location>
</feature>
<gene>
    <name evidence="5" type="ORF">EYC80_001775</name>
</gene>
<name>A0A5N6K667_MONLA</name>
<dbReference type="OrthoDB" id="2094445at2759"/>
<evidence type="ECO:0000256" key="2">
    <source>
        <dbReference type="ARBA" id="ARBA00023128"/>
    </source>
</evidence>
<evidence type="ECO:0000256" key="3">
    <source>
        <dbReference type="ARBA" id="ARBA00023136"/>
    </source>
</evidence>
<reference evidence="5 6" key="1">
    <citation type="submission" date="2019-06" db="EMBL/GenBank/DDBJ databases">
        <title>Genome Sequence of the Brown Rot Fungal Pathogen Monilinia laxa.</title>
        <authorList>
            <person name="De Miccolis Angelini R.M."/>
            <person name="Landi L."/>
            <person name="Abate D."/>
            <person name="Pollastro S."/>
            <person name="Romanazzi G."/>
            <person name="Faretra F."/>
        </authorList>
    </citation>
    <scope>NUCLEOTIDE SEQUENCE [LARGE SCALE GENOMIC DNA]</scope>
    <source>
        <strain evidence="5 6">Mlax316</strain>
    </source>
</reference>
<feature type="compositionally biased region" description="Polar residues" evidence="4">
    <location>
        <begin position="132"/>
        <end position="141"/>
    </location>
</feature>
<dbReference type="EMBL" id="VIGI01000007">
    <property type="protein sequence ID" value="KAB8298002.1"/>
    <property type="molecule type" value="Genomic_DNA"/>
</dbReference>
<dbReference type="PANTHER" id="PTHR28074:SF1">
    <property type="entry name" value="ATP SYNTHASE SUBUNIT K, MITOCHONDRIAL"/>
    <property type="match status" value="1"/>
</dbReference>
<dbReference type="PANTHER" id="PTHR28074">
    <property type="entry name" value="ATP SYNTHASE SUBUNIT K, MITOCHONDRIAL"/>
    <property type="match status" value="1"/>
</dbReference>
<dbReference type="Pfam" id="PF11022">
    <property type="entry name" value="ATP19"/>
    <property type="match status" value="1"/>
</dbReference>
<evidence type="ECO:0000313" key="6">
    <source>
        <dbReference type="Proteomes" id="UP000326757"/>
    </source>
</evidence>
<keyword evidence="6" id="KW-1185">Reference proteome</keyword>
<dbReference type="InterPro" id="IPR021278">
    <property type="entry name" value="ATP19"/>
</dbReference>
<proteinExistence type="predicted"/>
<dbReference type="GO" id="GO:0031966">
    <property type="term" value="C:mitochondrial membrane"/>
    <property type="evidence" value="ECO:0007669"/>
    <property type="project" value="UniProtKB-SubCell"/>
</dbReference>
<evidence type="ECO:0000313" key="5">
    <source>
        <dbReference type="EMBL" id="KAB8298002.1"/>
    </source>
</evidence>
<comment type="caution">
    <text evidence="5">The sequence shown here is derived from an EMBL/GenBank/DDBJ whole genome shotgun (WGS) entry which is preliminary data.</text>
</comment>
<keyword evidence="2" id="KW-0496">Mitochondrion</keyword>
<keyword evidence="3" id="KW-0472">Membrane</keyword>
<protein>
    <submittedName>
        <fullName evidence="5">Uncharacterized protein</fullName>
    </submittedName>
</protein>
<organism evidence="5 6">
    <name type="scientific">Monilinia laxa</name>
    <name type="common">Brown rot fungus</name>
    <name type="synonym">Sclerotinia laxa</name>
    <dbReference type="NCBI Taxonomy" id="61186"/>
    <lineage>
        <taxon>Eukaryota</taxon>
        <taxon>Fungi</taxon>
        <taxon>Dikarya</taxon>
        <taxon>Ascomycota</taxon>
        <taxon>Pezizomycotina</taxon>
        <taxon>Leotiomycetes</taxon>
        <taxon>Helotiales</taxon>
        <taxon>Sclerotiniaceae</taxon>
        <taxon>Monilinia</taxon>
    </lineage>
</organism>
<accession>A0A5N6K667</accession>
<dbReference type="AlphaFoldDB" id="A0A5N6K667"/>
<evidence type="ECO:0000256" key="4">
    <source>
        <dbReference type="SAM" id="MobiDB-lite"/>
    </source>
</evidence>
<sequence>MAALIQLNCINTITNLHLVTANLFEQLSIYLHRRTRQNGFLLSNRWKASWLPLRRWPFETSKSPLVQILRFLLQSNCTTHALAIAVLGSLAGVVTLSTRGGSTAKNQSTPPINAKSPDEEKYIKDFMASIEGSKNGSNADSANKDAGR</sequence>
<evidence type="ECO:0000256" key="1">
    <source>
        <dbReference type="ARBA" id="ARBA00004325"/>
    </source>
</evidence>
<dbReference type="Proteomes" id="UP000326757">
    <property type="component" value="Unassembled WGS sequence"/>
</dbReference>
<feature type="compositionally biased region" description="Polar residues" evidence="4">
    <location>
        <begin position="99"/>
        <end position="111"/>
    </location>
</feature>
<dbReference type="GO" id="GO:0015986">
    <property type="term" value="P:proton motive force-driven ATP synthesis"/>
    <property type="evidence" value="ECO:0007669"/>
    <property type="project" value="TreeGrafter"/>
</dbReference>
<feature type="region of interest" description="Disordered" evidence="4">
    <location>
        <begin position="129"/>
        <end position="148"/>
    </location>
</feature>